<keyword evidence="5 11" id="KW-1133">Transmembrane helix</keyword>
<evidence type="ECO:0000313" key="14">
    <source>
        <dbReference type="Proteomes" id="UP001627154"/>
    </source>
</evidence>
<protein>
    <recommendedName>
        <fullName evidence="12">Calmodulin-binding domain-containing protein</fullName>
    </recommendedName>
</protein>
<comment type="subcellular location">
    <subcellularLocation>
        <location evidence="1">Membrane</location>
        <topology evidence="1">Multi-pass membrane protein</topology>
    </subcellularLocation>
</comment>
<feature type="compositionally biased region" description="Polar residues" evidence="10">
    <location>
        <begin position="1014"/>
        <end position="1028"/>
    </location>
</feature>
<dbReference type="FunFam" id="1.10.287.70:FF:000027">
    <property type="entry name" value="Small conductance calcium-activated potassium channel, isoform O"/>
    <property type="match status" value="1"/>
</dbReference>
<feature type="coiled-coil region" evidence="9">
    <location>
        <begin position="946"/>
        <end position="973"/>
    </location>
</feature>
<feature type="compositionally biased region" description="Low complexity" evidence="10">
    <location>
        <begin position="57"/>
        <end position="83"/>
    </location>
</feature>
<dbReference type="Gene3D" id="1.10.287.70">
    <property type="match status" value="2"/>
</dbReference>
<feature type="transmembrane region" description="Helical" evidence="11">
    <location>
        <begin position="626"/>
        <end position="645"/>
    </location>
</feature>
<dbReference type="SMART" id="SM01053">
    <property type="entry name" value="CaMBD"/>
    <property type="match status" value="1"/>
</dbReference>
<evidence type="ECO:0000256" key="6">
    <source>
        <dbReference type="ARBA" id="ARBA00023065"/>
    </source>
</evidence>
<feature type="compositionally biased region" description="Low complexity" evidence="10">
    <location>
        <begin position="398"/>
        <end position="423"/>
    </location>
</feature>
<dbReference type="PRINTS" id="PR01451">
    <property type="entry name" value="SKCHANNEL"/>
</dbReference>
<dbReference type="AlphaFoldDB" id="A0ABD2XFC9"/>
<dbReference type="Proteomes" id="UP001627154">
    <property type="component" value="Unassembled WGS sequence"/>
</dbReference>
<dbReference type="InterPro" id="IPR036122">
    <property type="entry name" value="CaM-bd_dom_sf"/>
</dbReference>
<feature type="region of interest" description="Disordered" evidence="10">
    <location>
        <begin position="531"/>
        <end position="562"/>
    </location>
</feature>
<dbReference type="FunFam" id="1.10.287.70:FF:000022">
    <property type="entry name" value="Small conductance calcium-activated potassium channel, isoform O"/>
    <property type="match status" value="1"/>
</dbReference>
<evidence type="ECO:0000259" key="12">
    <source>
        <dbReference type="SMART" id="SM01053"/>
    </source>
</evidence>
<name>A0ABD2XFC9_9HYME</name>
<feature type="region of interest" description="Disordered" evidence="10">
    <location>
        <begin position="106"/>
        <end position="131"/>
    </location>
</feature>
<dbReference type="InterPro" id="IPR015449">
    <property type="entry name" value="K_chnl_Ca-activ_SK"/>
</dbReference>
<dbReference type="GO" id="GO:0005516">
    <property type="term" value="F:calmodulin binding"/>
    <property type="evidence" value="ECO:0007669"/>
    <property type="project" value="UniProtKB-KW"/>
</dbReference>
<keyword evidence="14" id="KW-1185">Reference proteome</keyword>
<feature type="transmembrane region" description="Helical" evidence="11">
    <location>
        <begin position="826"/>
        <end position="846"/>
    </location>
</feature>
<evidence type="ECO:0000256" key="1">
    <source>
        <dbReference type="ARBA" id="ARBA00004141"/>
    </source>
</evidence>
<feature type="region of interest" description="Disordered" evidence="10">
    <location>
        <begin position="378"/>
        <end position="429"/>
    </location>
</feature>
<evidence type="ECO:0000256" key="2">
    <source>
        <dbReference type="ARBA" id="ARBA00022448"/>
    </source>
</evidence>
<keyword evidence="9" id="KW-0175">Coiled coil</keyword>
<dbReference type="GO" id="GO:0034220">
    <property type="term" value="P:monoatomic ion transmembrane transport"/>
    <property type="evidence" value="ECO:0007669"/>
    <property type="project" value="UniProtKB-KW"/>
</dbReference>
<dbReference type="SUPFAM" id="SSF81324">
    <property type="entry name" value="Voltage-gated potassium channels"/>
    <property type="match status" value="1"/>
</dbReference>
<keyword evidence="2" id="KW-0813">Transport</keyword>
<feature type="compositionally biased region" description="Gly residues" evidence="10">
    <location>
        <begin position="539"/>
        <end position="550"/>
    </location>
</feature>
<evidence type="ECO:0000256" key="9">
    <source>
        <dbReference type="SAM" id="Coils"/>
    </source>
</evidence>
<dbReference type="Pfam" id="PF02888">
    <property type="entry name" value="CaMBD"/>
    <property type="match status" value="1"/>
</dbReference>
<feature type="region of interest" description="Disordered" evidence="10">
    <location>
        <begin position="1"/>
        <end position="31"/>
    </location>
</feature>
<keyword evidence="7 11" id="KW-0472">Membrane</keyword>
<dbReference type="Pfam" id="PF07885">
    <property type="entry name" value="Ion_trans_2"/>
    <property type="match status" value="1"/>
</dbReference>
<reference evidence="13 14" key="1">
    <citation type="journal article" date="2024" name="bioRxiv">
        <title>A reference genome for Trichogramma kaykai: A tiny desert-dwelling parasitoid wasp with competing sex-ratio distorters.</title>
        <authorList>
            <person name="Culotta J."/>
            <person name="Lindsey A.R."/>
        </authorList>
    </citation>
    <scope>NUCLEOTIDE SEQUENCE [LARGE SCALE GENOMIC DNA]</scope>
    <source>
        <strain evidence="13 14">KSX58</strain>
    </source>
</reference>
<dbReference type="SUPFAM" id="SSF81327">
    <property type="entry name" value="Small-conductance potassium channel"/>
    <property type="match status" value="1"/>
</dbReference>
<keyword evidence="3 11" id="KW-0812">Transmembrane</keyword>
<accession>A0ABD2XFC9</accession>
<evidence type="ECO:0000256" key="4">
    <source>
        <dbReference type="ARBA" id="ARBA00022860"/>
    </source>
</evidence>
<feature type="compositionally biased region" description="Low complexity" evidence="10">
    <location>
        <begin position="1115"/>
        <end position="1159"/>
    </location>
</feature>
<dbReference type="PANTHER" id="PTHR10153">
    <property type="entry name" value="SMALL CONDUCTANCE CALCIUM-ACTIVATED POTASSIUM CHANNEL"/>
    <property type="match status" value="1"/>
</dbReference>
<dbReference type="GO" id="GO:0016020">
    <property type="term" value="C:membrane"/>
    <property type="evidence" value="ECO:0007669"/>
    <property type="project" value="UniProtKB-SubCell"/>
</dbReference>
<evidence type="ECO:0000256" key="10">
    <source>
        <dbReference type="SAM" id="MobiDB-lite"/>
    </source>
</evidence>
<feature type="region of interest" description="Disordered" evidence="10">
    <location>
        <begin position="211"/>
        <end position="231"/>
    </location>
</feature>
<feature type="compositionally biased region" description="Low complexity" evidence="10">
    <location>
        <begin position="551"/>
        <end position="562"/>
    </location>
</feature>
<evidence type="ECO:0000256" key="11">
    <source>
        <dbReference type="SAM" id="Phobius"/>
    </source>
</evidence>
<keyword evidence="8" id="KW-0407">Ion channel</keyword>
<feature type="region of interest" description="Disordered" evidence="10">
    <location>
        <begin position="57"/>
        <end position="90"/>
    </location>
</feature>
<dbReference type="InterPro" id="IPR013099">
    <property type="entry name" value="K_chnl_dom"/>
</dbReference>
<dbReference type="InterPro" id="IPR004178">
    <property type="entry name" value="CaM-bd_dom"/>
</dbReference>
<comment type="caution">
    <text evidence="13">The sequence shown here is derived from an EMBL/GenBank/DDBJ whole genome shotgun (WGS) entry which is preliminary data.</text>
</comment>
<gene>
    <name evidence="13" type="ORF">TKK_003358</name>
</gene>
<dbReference type="EMBL" id="JBJJXI010000027">
    <property type="protein sequence ID" value="KAL3403959.1"/>
    <property type="molecule type" value="Genomic_DNA"/>
</dbReference>
<evidence type="ECO:0000256" key="7">
    <source>
        <dbReference type="ARBA" id="ARBA00023136"/>
    </source>
</evidence>
<organism evidence="13 14">
    <name type="scientific">Trichogramma kaykai</name>
    <dbReference type="NCBI Taxonomy" id="54128"/>
    <lineage>
        <taxon>Eukaryota</taxon>
        <taxon>Metazoa</taxon>
        <taxon>Ecdysozoa</taxon>
        <taxon>Arthropoda</taxon>
        <taxon>Hexapoda</taxon>
        <taxon>Insecta</taxon>
        <taxon>Pterygota</taxon>
        <taxon>Neoptera</taxon>
        <taxon>Endopterygota</taxon>
        <taxon>Hymenoptera</taxon>
        <taxon>Apocrita</taxon>
        <taxon>Proctotrupomorpha</taxon>
        <taxon>Chalcidoidea</taxon>
        <taxon>Trichogrammatidae</taxon>
        <taxon>Trichogramma</taxon>
    </lineage>
</organism>
<feature type="compositionally biased region" description="Gly residues" evidence="10">
    <location>
        <begin position="219"/>
        <end position="231"/>
    </location>
</feature>
<sequence length="1159" mass="122324">MSGEGQSSSDLQECGAGSEYGSGSEETAALLSPRASVQPVVVPPQASTVVVHIGSANSSSAGSINSLGSSSRQQQQGPSGSRLAGQNKPVLQRQDRATYLVASPQLSVSGLGGSEESQPSVDDPTTAGSAARSVPDIELQCRLDEQQPQLQHQSSSLNVQHHQHHQHALPHICHHQHGHYRSRHHSHFHPRCRCDRRDSLAPSSALHLARSVSRESVRSGGGGIGGGGIGGGSGASSSHHCCPCQGGGAGHGLIGAHYVGGGSGSHLPPAVLVTSSPTSSRMIRQSSQPEAAAVGAANCGGTCCSCCCQSCGSCCGYSLHGHGGSYHSGAGVGGATSLRQLREPGDGIAGIAADSLRINGGIRQFRQFPWWSRASFTTATTTTSSTSRERDPPSLQHQSSSQQQQAQQQQQSASSSFGGASTAGPGGAAGTAAAAAAAAAAGSSSQGGGPGVLLCPRTLAQARRSRLRRALTEATAETVNYVKALRKPASTLSIPGAMKSSSMGGGAGSGATAADQEAAIALVSVHSEYPRASGDEGGRGGSGGQQGAGGSLSAAKSGSIGAASKHKPNVGYRLGKRKALFEKRKRISDYALVMGMFGIIVMVIESELSSAGIYTKASFYSTALKTLISVSTVILLGLIVAYHALEVQLFMIDNCADDWRIAMTWQRITQISFELLICAVHPIPGEYYFLWTTKMANKGGEIGSRWVPYDVTLSLPMFFRLYLICRVMLLHSKLFTDASSRSIGALNRINFNTRFVLKTLMTICPGTVLLVFMVSLWIIASWTLRQCERFHDDEHANLLNAMWLIAITFLSVGFGDIVPNTYCGRAIAVSTGMMGAGCTALLVAVVSRKLELTRAEKHVHNFMMDTQLTKRLKNAAANVLRETWLIYKHTRLVKRVNPGRVRTHQRKFLLAIYALRKVKMDQRKLMDNANTITDMAKTQNTVYEIVSDMSTRQDALEERLVSLEDKLVSLQEQLELLPEALTRCIAQHAERMEQRRNFLHPDAAAGSLVPTPSGPSVATAGTSMSGGATVQASSFPGFASIGATGSIIPAGQQQQPQQQQQLHQTMVSVLPHSRSGPTTVSLHPWPASPVLPPVSSRTPHLVPETGCGIVRKEQTTASTSRLASATSSASSASSSQQQQQQQPQQQSSQGSDGSSPQTS</sequence>
<feature type="compositionally biased region" description="Low complexity" evidence="10">
    <location>
        <begin position="15"/>
        <end position="31"/>
    </location>
</feature>
<evidence type="ECO:0000256" key="8">
    <source>
        <dbReference type="ARBA" id="ARBA00023303"/>
    </source>
</evidence>
<feature type="transmembrane region" description="Helical" evidence="11">
    <location>
        <begin position="800"/>
        <end position="819"/>
    </location>
</feature>
<evidence type="ECO:0000256" key="3">
    <source>
        <dbReference type="ARBA" id="ARBA00022692"/>
    </source>
</evidence>
<feature type="transmembrane region" description="Helical" evidence="11">
    <location>
        <begin position="755"/>
        <end position="780"/>
    </location>
</feature>
<feature type="domain" description="Calmodulin-binding" evidence="12">
    <location>
        <begin position="865"/>
        <end position="941"/>
    </location>
</feature>
<feature type="compositionally biased region" description="Polar residues" evidence="10">
    <location>
        <begin position="1"/>
        <end position="11"/>
    </location>
</feature>
<evidence type="ECO:0000313" key="13">
    <source>
        <dbReference type="EMBL" id="KAL3403959.1"/>
    </source>
</evidence>
<keyword evidence="4" id="KW-0112">Calmodulin-binding</keyword>
<evidence type="ECO:0000256" key="5">
    <source>
        <dbReference type="ARBA" id="ARBA00022989"/>
    </source>
</evidence>
<feature type="region of interest" description="Disordered" evidence="10">
    <location>
        <begin position="1003"/>
        <end position="1028"/>
    </location>
</feature>
<feature type="compositionally biased region" description="Low complexity" evidence="10">
    <location>
        <begin position="106"/>
        <end position="117"/>
    </location>
</feature>
<dbReference type="Pfam" id="PF03530">
    <property type="entry name" value="SK_channel"/>
    <property type="match status" value="1"/>
</dbReference>
<proteinExistence type="predicted"/>
<feature type="transmembrane region" description="Helical" evidence="11">
    <location>
        <begin position="590"/>
        <end position="614"/>
    </location>
</feature>
<keyword evidence="6" id="KW-0406">Ion transport</keyword>
<feature type="region of interest" description="Disordered" evidence="10">
    <location>
        <begin position="1108"/>
        <end position="1159"/>
    </location>
</feature>